<feature type="domain" description="Glycosyltransferase subfamily 4-like N-terminal" evidence="2">
    <location>
        <begin position="126"/>
        <end position="302"/>
    </location>
</feature>
<dbReference type="Pfam" id="PF13692">
    <property type="entry name" value="Glyco_trans_1_4"/>
    <property type="match status" value="1"/>
</dbReference>
<protein>
    <submittedName>
        <fullName evidence="3">TSA: Wollemia nobilis Ref_Wollemi_Transcript_13506_1936 transcribed RNA sequence</fullName>
    </submittedName>
</protein>
<sequence>MGANGASNNRSWNLKKFLCSWAFFWRLLLLISVVFYTPLLFWLTDFLQCRDSAIPRVAERISTASSSIIARTATYKDRIPRVTTYAGDLRKLESSWNALSFGRDYGRRRLKIALFVKKWPAKDKAGGLERHARTLHCALAKRGHEVHVFTAIPRDPVEILRSDKSMHFHFTNYTDPVTMFVNRTEAWATFEAVERRLKFDIIHTESVCLQDKYAKGRDNVVVSWHGIAYEIIQSDIVQEFTRDPAEARSSSLRERVLKVVDEIKFFPHYKHHVATSDSVGDVLRTVYMLPPENIHIILNGVDEGLFRPNPARGRAFRATHGVPSDARLVFGMAGRLVKDKGHPLVLRVLRTLFHDKKNEDVYVLIAGDGPWAGRYAELGNNVKVLGPLASGDLMDFYNALDVFVNPTLRSQGMDHTLLEAMMCGKALMATHFSSITWSAVVSDEFGYTFSPTYESLKRAFERVSEDGRAVLEEKGVACRKRASMLFTGDKMASAFERLFLCVAQGSNKDSVDFCNYPLATD</sequence>
<evidence type="ECO:0000313" key="3">
    <source>
        <dbReference type="EMBL" id="JAG87109.1"/>
    </source>
</evidence>
<keyword evidence="1" id="KW-0812">Transmembrane</keyword>
<dbReference type="EMBL" id="GCHU01013429">
    <property type="protein sequence ID" value="JAG87109.1"/>
    <property type="molecule type" value="Transcribed_RNA"/>
</dbReference>
<dbReference type="AlphaFoldDB" id="A0A0C9RTS8"/>
<organism evidence="3">
    <name type="scientific">Wollemia nobilis</name>
    <dbReference type="NCBI Taxonomy" id="56998"/>
    <lineage>
        <taxon>Eukaryota</taxon>
        <taxon>Viridiplantae</taxon>
        <taxon>Streptophyta</taxon>
        <taxon>Embryophyta</taxon>
        <taxon>Tracheophyta</taxon>
        <taxon>Spermatophyta</taxon>
        <taxon>Pinopsida</taxon>
        <taxon>Pinidae</taxon>
        <taxon>Conifers II</taxon>
        <taxon>Araucariales</taxon>
        <taxon>Araucariaceae</taxon>
        <taxon>Wollemia</taxon>
    </lineage>
</organism>
<dbReference type="Pfam" id="PF13439">
    <property type="entry name" value="Glyco_transf_4"/>
    <property type="match status" value="1"/>
</dbReference>
<keyword evidence="1" id="KW-0472">Membrane</keyword>
<dbReference type="SUPFAM" id="SSF53756">
    <property type="entry name" value="UDP-Glycosyltransferase/glycogen phosphorylase"/>
    <property type="match status" value="1"/>
</dbReference>
<reference evidence="3" key="1">
    <citation type="submission" date="2015-02" db="EMBL/GenBank/DDBJ databases">
        <title>A transcriptome of Wollemia nobilis - a relic of Gondwana.</title>
        <authorList>
            <person name="Chia J.Y."/>
            <person name="Leong Y.S."/>
            <person name="Abdul Karim S."/>
            <person name="Wan Azmi N."/>
            <person name="Hercus R."/>
            <person name="Croft L."/>
        </authorList>
    </citation>
    <scope>NUCLEOTIDE SEQUENCE</scope>
    <source>
        <strain evidence="3">MaeBrown</strain>
        <tissue evidence="3">Leaf</tissue>
    </source>
</reference>
<keyword evidence="1" id="KW-1133">Transmembrane helix</keyword>
<evidence type="ECO:0000259" key="2">
    <source>
        <dbReference type="Pfam" id="PF13439"/>
    </source>
</evidence>
<dbReference type="InterPro" id="IPR028098">
    <property type="entry name" value="Glyco_trans_4-like_N"/>
</dbReference>
<dbReference type="CDD" id="cd03801">
    <property type="entry name" value="GT4_PimA-like"/>
    <property type="match status" value="1"/>
</dbReference>
<dbReference type="PANTHER" id="PTHR46686:SF4">
    <property type="entry name" value="GLYCOSYLTRANSFERASE FAMILY 4 PROTEIN"/>
    <property type="match status" value="1"/>
</dbReference>
<name>A0A0C9RTS8_9CONI</name>
<proteinExistence type="predicted"/>
<dbReference type="PANTHER" id="PTHR46686">
    <property type="entry name" value="GLYCOSYLTRANSFERASE"/>
    <property type="match status" value="1"/>
</dbReference>
<dbReference type="Gene3D" id="3.40.50.2000">
    <property type="entry name" value="Glycogen Phosphorylase B"/>
    <property type="match status" value="2"/>
</dbReference>
<feature type="transmembrane region" description="Helical" evidence="1">
    <location>
        <begin position="21"/>
        <end position="43"/>
    </location>
</feature>
<accession>A0A0C9RTS8</accession>
<evidence type="ECO:0000256" key="1">
    <source>
        <dbReference type="SAM" id="Phobius"/>
    </source>
</evidence>